<reference evidence="1 2" key="1">
    <citation type="submission" date="2023-07" db="EMBL/GenBank/DDBJ databases">
        <title>Genomic Encyclopedia of Type Strains, Phase IV (KMG-IV): sequencing the most valuable type-strain genomes for metagenomic binning, comparative biology and taxonomic classification.</title>
        <authorList>
            <person name="Goeker M."/>
        </authorList>
    </citation>
    <scope>NUCLEOTIDE SEQUENCE [LARGE SCALE GENOMIC DNA]</scope>
    <source>
        <strain evidence="1 2">DSM 9768</strain>
    </source>
</reference>
<gene>
    <name evidence="1" type="ORF">J2S74_002762</name>
</gene>
<protein>
    <submittedName>
        <fullName evidence="1">Uncharacterized protein</fullName>
    </submittedName>
</protein>
<comment type="caution">
    <text evidence="1">The sequence shown here is derived from an EMBL/GenBank/DDBJ whole genome shotgun (WGS) entry which is preliminary data.</text>
</comment>
<name>A0ABT9ZWP4_9BACI</name>
<evidence type="ECO:0000313" key="2">
    <source>
        <dbReference type="Proteomes" id="UP001230005"/>
    </source>
</evidence>
<keyword evidence="2" id="KW-1185">Reference proteome</keyword>
<dbReference type="Gene3D" id="1.10.1370.30">
    <property type="match status" value="1"/>
</dbReference>
<dbReference type="Proteomes" id="UP001230005">
    <property type="component" value="Unassembled WGS sequence"/>
</dbReference>
<sequence length="80" mass="9615">MGQVKNAAEQNKVVDEIIQLRTEFESMMRIVSTRHTIDTTDEFYKKEQDYFDEWSPVYQGLIHKYYETLVQSPYRSELES</sequence>
<dbReference type="EMBL" id="JAUSUG010000010">
    <property type="protein sequence ID" value="MDQ0255380.1"/>
    <property type="molecule type" value="Genomic_DNA"/>
</dbReference>
<evidence type="ECO:0000313" key="1">
    <source>
        <dbReference type="EMBL" id="MDQ0255380.1"/>
    </source>
</evidence>
<accession>A0ABT9ZWP4</accession>
<organism evidence="1 2">
    <name type="scientific">Evansella vedderi</name>
    <dbReference type="NCBI Taxonomy" id="38282"/>
    <lineage>
        <taxon>Bacteria</taxon>
        <taxon>Bacillati</taxon>
        <taxon>Bacillota</taxon>
        <taxon>Bacilli</taxon>
        <taxon>Bacillales</taxon>
        <taxon>Bacillaceae</taxon>
        <taxon>Evansella</taxon>
    </lineage>
</organism>
<proteinExistence type="predicted"/>